<name>A0A7C8GVW6_9BACI</name>
<evidence type="ECO:0000313" key="2">
    <source>
        <dbReference type="Proteomes" id="UP000480246"/>
    </source>
</evidence>
<sequence>MSILIGLTGWGDHPALKAQTKNKNKLVEYSSHFPTVEVDSSFYAIQPQQRYQNWVEQTPDAFSFVVKAHQTITGHDRKNLTNQEMKSLVDEFKQSIEPVIQANKLNMALFQFPPWFQLNQQNIVKLKKIREWVGDIPVALEFRNRTWLEDYRNQTMEFLKSEHWIHVICDEPQAGVGSIPTVLETSDNKQSLIRFHGRNVHGWNNHGQENWREVRFLYRYNDSELLEWVRHIRWLQNQVEQVTILFNNNSGGDAYDNAKQLISMLNIEYNDLHPKQMNLFDDLF</sequence>
<reference evidence="1 2" key="1">
    <citation type="submission" date="2019-10" db="EMBL/GenBank/DDBJ databases">
        <title>Gracilibacillus sp. nov. isolated from rice seeds.</title>
        <authorList>
            <person name="He S."/>
        </authorList>
    </citation>
    <scope>NUCLEOTIDE SEQUENCE [LARGE SCALE GENOMIC DNA]</scope>
    <source>
        <strain evidence="1 2">TD8</strain>
    </source>
</reference>
<dbReference type="InterPro" id="IPR002763">
    <property type="entry name" value="DUF72"/>
</dbReference>
<organism evidence="1 2">
    <name type="scientific">Gracilibacillus oryzae</name>
    <dbReference type="NCBI Taxonomy" id="1672701"/>
    <lineage>
        <taxon>Bacteria</taxon>
        <taxon>Bacillati</taxon>
        <taxon>Bacillota</taxon>
        <taxon>Bacilli</taxon>
        <taxon>Bacillales</taxon>
        <taxon>Bacillaceae</taxon>
        <taxon>Gracilibacillus</taxon>
    </lineage>
</organism>
<dbReference type="Gene3D" id="3.20.20.410">
    <property type="entry name" value="Protein of unknown function UPF0759"/>
    <property type="match status" value="1"/>
</dbReference>
<dbReference type="Proteomes" id="UP000480246">
    <property type="component" value="Unassembled WGS sequence"/>
</dbReference>
<dbReference type="PANTHER" id="PTHR30348">
    <property type="entry name" value="UNCHARACTERIZED PROTEIN YECE"/>
    <property type="match status" value="1"/>
</dbReference>
<dbReference type="AlphaFoldDB" id="A0A7C8GVW6"/>
<dbReference type="SUPFAM" id="SSF117396">
    <property type="entry name" value="TM1631-like"/>
    <property type="match status" value="1"/>
</dbReference>
<gene>
    <name evidence="1" type="ORF">F9U64_04620</name>
</gene>
<evidence type="ECO:0000313" key="1">
    <source>
        <dbReference type="EMBL" id="KAB8138440.1"/>
    </source>
</evidence>
<dbReference type="EMBL" id="WEID01000017">
    <property type="protein sequence ID" value="KAB8138440.1"/>
    <property type="molecule type" value="Genomic_DNA"/>
</dbReference>
<comment type="caution">
    <text evidence="1">The sequence shown here is derived from an EMBL/GenBank/DDBJ whole genome shotgun (WGS) entry which is preliminary data.</text>
</comment>
<dbReference type="PANTHER" id="PTHR30348:SF13">
    <property type="entry name" value="UPF0759 PROTEIN YUNF"/>
    <property type="match status" value="1"/>
</dbReference>
<dbReference type="Pfam" id="PF01904">
    <property type="entry name" value="DUF72"/>
    <property type="match status" value="1"/>
</dbReference>
<dbReference type="OrthoDB" id="9780310at2"/>
<protein>
    <submittedName>
        <fullName evidence="1">DUF72 domain-containing protein</fullName>
    </submittedName>
</protein>
<accession>A0A7C8GVW6</accession>
<keyword evidence="2" id="KW-1185">Reference proteome</keyword>
<dbReference type="InterPro" id="IPR036520">
    <property type="entry name" value="UPF0759_sf"/>
</dbReference>
<dbReference type="RefSeq" id="WP_153401827.1">
    <property type="nucleotide sequence ID" value="NZ_ML762425.1"/>
</dbReference>
<proteinExistence type="predicted"/>